<keyword evidence="2 6" id="KW-0812">Transmembrane</keyword>
<keyword evidence="3 6" id="KW-1133">Transmembrane helix</keyword>
<dbReference type="InterPro" id="IPR058625">
    <property type="entry name" value="MdtA-like_BSH"/>
</dbReference>
<dbReference type="Gene3D" id="2.40.50.100">
    <property type="match status" value="1"/>
</dbReference>
<organism evidence="8 9">
    <name type="scientific">Methylobacterium nonmethylotrophicum</name>
    <dbReference type="NCBI Taxonomy" id="1141884"/>
    <lineage>
        <taxon>Bacteria</taxon>
        <taxon>Pseudomonadati</taxon>
        <taxon>Pseudomonadota</taxon>
        <taxon>Alphaproteobacteria</taxon>
        <taxon>Hyphomicrobiales</taxon>
        <taxon>Methylobacteriaceae</taxon>
        <taxon>Methylobacterium</taxon>
    </lineage>
</organism>
<evidence type="ECO:0000313" key="9">
    <source>
        <dbReference type="Proteomes" id="UP000297535"/>
    </source>
</evidence>
<keyword evidence="5" id="KW-0175">Coiled coil</keyword>
<accession>A0A4Z0NU57</accession>
<dbReference type="PANTHER" id="PTHR30386:SF26">
    <property type="entry name" value="TRANSPORT PROTEIN COMB"/>
    <property type="match status" value="1"/>
</dbReference>
<dbReference type="RefSeq" id="WP_135413668.1">
    <property type="nucleotide sequence ID" value="NZ_SRLB01000004.1"/>
</dbReference>
<dbReference type="GO" id="GO:0016020">
    <property type="term" value="C:membrane"/>
    <property type="evidence" value="ECO:0007669"/>
    <property type="project" value="UniProtKB-SubCell"/>
</dbReference>
<reference evidence="8 9" key="1">
    <citation type="submission" date="2019-04" db="EMBL/GenBank/DDBJ databases">
        <authorList>
            <person name="Feng G."/>
            <person name="Zhu H."/>
        </authorList>
    </citation>
    <scope>NUCLEOTIDE SEQUENCE [LARGE SCALE GENOMIC DNA]</scope>
    <source>
        <strain evidence="8 9">6HR-1</strain>
    </source>
</reference>
<evidence type="ECO:0000256" key="6">
    <source>
        <dbReference type="SAM" id="Phobius"/>
    </source>
</evidence>
<keyword evidence="4 6" id="KW-0472">Membrane</keyword>
<dbReference type="SUPFAM" id="SSF111369">
    <property type="entry name" value="HlyD-like secretion proteins"/>
    <property type="match status" value="1"/>
</dbReference>
<dbReference type="InterPro" id="IPR022275">
    <property type="entry name" value="NHPM_bacteriocin_SS_HylD"/>
</dbReference>
<gene>
    <name evidence="8" type="ORF">EU555_05510</name>
</gene>
<dbReference type="AlphaFoldDB" id="A0A4Z0NU57"/>
<protein>
    <submittedName>
        <fullName evidence="8">NHLP bacteriocin system secretion protein</fullName>
    </submittedName>
</protein>
<dbReference type="InterPro" id="IPR050739">
    <property type="entry name" value="MFP"/>
</dbReference>
<proteinExistence type="predicted"/>
<dbReference type="NCBIfam" id="TIGR03794">
    <property type="entry name" value="NHLM_micro_HlyD"/>
    <property type="match status" value="1"/>
</dbReference>
<evidence type="ECO:0000256" key="5">
    <source>
        <dbReference type="SAM" id="Coils"/>
    </source>
</evidence>
<sequence length="438" mass="46843">MPIRSTGADLSTNALFRASALERMAAPDRLDMAAAIVRPAYWALVLSCCALVVAAVVAGILVHLPVKVAANGILLDVAGVKEVAATAAGQIRALSVRTGDRVRVGDVIATIEQPDLKQDIEAAAAELKDARDQLDRTLALQRRIAAEQEAFRAQQRDTLTRSAGFSTQKVAALTERLRDFEGLAVRGVITRQRLLDARNEANAAQEELAKTGSGLKQLDVEASAQAAERERERLSLDLKVASAERKVEMLRERLGRVDVVTSPYNGAVGELKVNGGELVERGAALVAIVPEGLSNPGDEPAAPLIATLYVDPADGKKARPGMDVEIMPSTVKREEYGFIRGKVVYVSDVPATQEGMLRTLKNRQLVQTLANGGAPFEVRATLEPDPATRSRLRWSTSAGPNLLVSSGSPCRAEIVTLSEPALQVLLPASRALFGWSGR</sequence>
<dbReference type="EMBL" id="SRLB01000004">
    <property type="protein sequence ID" value="TGE01064.1"/>
    <property type="molecule type" value="Genomic_DNA"/>
</dbReference>
<keyword evidence="9" id="KW-1185">Reference proteome</keyword>
<evidence type="ECO:0000256" key="3">
    <source>
        <dbReference type="ARBA" id="ARBA00022989"/>
    </source>
</evidence>
<dbReference type="OrthoDB" id="8439633at2"/>
<feature type="transmembrane region" description="Helical" evidence="6">
    <location>
        <begin position="40"/>
        <end position="64"/>
    </location>
</feature>
<dbReference type="PANTHER" id="PTHR30386">
    <property type="entry name" value="MEMBRANE FUSION SUBUNIT OF EMRAB-TOLC MULTIDRUG EFFLUX PUMP"/>
    <property type="match status" value="1"/>
</dbReference>
<evidence type="ECO:0000259" key="7">
    <source>
        <dbReference type="Pfam" id="PF25917"/>
    </source>
</evidence>
<evidence type="ECO:0000256" key="4">
    <source>
        <dbReference type="ARBA" id="ARBA00023136"/>
    </source>
</evidence>
<comment type="subcellular location">
    <subcellularLocation>
        <location evidence="1">Membrane</location>
        <topology evidence="1">Single-pass membrane protein</topology>
    </subcellularLocation>
</comment>
<name>A0A4Z0NU57_9HYPH</name>
<comment type="caution">
    <text evidence="8">The sequence shown here is derived from an EMBL/GenBank/DDBJ whole genome shotgun (WGS) entry which is preliminary data.</text>
</comment>
<evidence type="ECO:0000313" key="8">
    <source>
        <dbReference type="EMBL" id="TGE01064.1"/>
    </source>
</evidence>
<dbReference type="Pfam" id="PF25917">
    <property type="entry name" value="BSH_RND"/>
    <property type="match status" value="1"/>
</dbReference>
<evidence type="ECO:0000256" key="2">
    <source>
        <dbReference type="ARBA" id="ARBA00022692"/>
    </source>
</evidence>
<evidence type="ECO:0000256" key="1">
    <source>
        <dbReference type="ARBA" id="ARBA00004167"/>
    </source>
</evidence>
<feature type="coiled-coil region" evidence="5">
    <location>
        <begin position="224"/>
        <end position="253"/>
    </location>
</feature>
<dbReference type="Proteomes" id="UP000297535">
    <property type="component" value="Unassembled WGS sequence"/>
</dbReference>
<feature type="coiled-coil region" evidence="5">
    <location>
        <begin position="113"/>
        <end position="140"/>
    </location>
</feature>
<feature type="domain" description="Multidrug resistance protein MdtA-like barrel-sandwich hybrid" evidence="7">
    <location>
        <begin position="82"/>
        <end position="289"/>
    </location>
</feature>